<dbReference type="AlphaFoldDB" id="A0A139ABK6"/>
<dbReference type="EMBL" id="KQ965771">
    <property type="protein sequence ID" value="KXS14108.1"/>
    <property type="molecule type" value="Genomic_DNA"/>
</dbReference>
<feature type="compositionally biased region" description="Polar residues" evidence="1">
    <location>
        <begin position="293"/>
        <end position="310"/>
    </location>
</feature>
<feature type="region of interest" description="Disordered" evidence="1">
    <location>
        <begin position="241"/>
        <end position="334"/>
    </location>
</feature>
<dbReference type="Proteomes" id="UP000070544">
    <property type="component" value="Unassembled WGS sequence"/>
</dbReference>
<keyword evidence="3" id="KW-1185">Reference proteome</keyword>
<proteinExistence type="predicted"/>
<organism evidence="2 3">
    <name type="scientific">Gonapodya prolifera (strain JEL478)</name>
    <name type="common">Monoblepharis prolifera</name>
    <dbReference type="NCBI Taxonomy" id="1344416"/>
    <lineage>
        <taxon>Eukaryota</taxon>
        <taxon>Fungi</taxon>
        <taxon>Fungi incertae sedis</taxon>
        <taxon>Chytridiomycota</taxon>
        <taxon>Chytridiomycota incertae sedis</taxon>
        <taxon>Monoblepharidomycetes</taxon>
        <taxon>Monoblepharidales</taxon>
        <taxon>Gonapodyaceae</taxon>
        <taxon>Gonapodya</taxon>
    </lineage>
</organism>
<evidence type="ECO:0000256" key="1">
    <source>
        <dbReference type="SAM" id="MobiDB-lite"/>
    </source>
</evidence>
<evidence type="ECO:0000313" key="3">
    <source>
        <dbReference type="Proteomes" id="UP000070544"/>
    </source>
</evidence>
<feature type="compositionally biased region" description="Gly residues" evidence="1">
    <location>
        <begin position="251"/>
        <end position="260"/>
    </location>
</feature>
<accession>A0A139ABK6</accession>
<feature type="compositionally biased region" description="Polar residues" evidence="1">
    <location>
        <begin position="318"/>
        <end position="331"/>
    </location>
</feature>
<sequence>MVLTKCSCGSRVAATEWEEHLSYVCQNRKRFYCPSCPDELRTPGNVCLSLKEIAGREVQRLYPKGHPDLPDELASYLTTRCFPFKSHAELLRHLNGKGPGEQCPLRTRTCWTCERIRMAENVAGGRETRKRVDEEYDERENEQSEEVALTIGEWYCHMEQHRVDSVRVFTVNPIPHSSLYSSHCHYCYSSFLSAQTLTEHHCGFYPHVADFQTVTGVEPSVPGLPPTVAFCGKRDVTDVAGEAVSEHEGEGAYGNGTKDGGGGDRSRSGSSAGAPGIYGTDGSGSSCDQDDSTAANVARQATTEVVTSLSGPRDAHASTGTDTCPRTQNRGAAQPSRLTYLPLPLPLRPLGIHSEITCPSCGMMLPSLLHLESHRAVCKCKETRKPLPHLEQSEVIVKARRTRAESGAIDDDGWIKKRSGARVVWYRGLQAVVVSPSLPGE</sequence>
<evidence type="ECO:0000313" key="2">
    <source>
        <dbReference type="EMBL" id="KXS14108.1"/>
    </source>
</evidence>
<reference evidence="2 3" key="1">
    <citation type="journal article" date="2015" name="Genome Biol. Evol.">
        <title>Phylogenomic analyses indicate that early fungi evolved digesting cell walls of algal ancestors of land plants.</title>
        <authorList>
            <person name="Chang Y."/>
            <person name="Wang S."/>
            <person name="Sekimoto S."/>
            <person name="Aerts A.L."/>
            <person name="Choi C."/>
            <person name="Clum A."/>
            <person name="LaButti K.M."/>
            <person name="Lindquist E.A."/>
            <person name="Yee Ngan C."/>
            <person name="Ohm R.A."/>
            <person name="Salamov A.A."/>
            <person name="Grigoriev I.V."/>
            <person name="Spatafora J.W."/>
            <person name="Berbee M.L."/>
        </authorList>
    </citation>
    <scope>NUCLEOTIDE SEQUENCE [LARGE SCALE GENOMIC DNA]</scope>
    <source>
        <strain evidence="2 3">JEL478</strain>
    </source>
</reference>
<protein>
    <submittedName>
        <fullName evidence="2">Uncharacterized protein</fullName>
    </submittedName>
</protein>
<name>A0A139ABK6_GONPJ</name>
<gene>
    <name evidence="2" type="ORF">M427DRAFT_57883</name>
</gene>